<proteinExistence type="predicted"/>
<protein>
    <submittedName>
        <fullName evidence="1">Uncharacterized protein</fullName>
    </submittedName>
</protein>
<dbReference type="EMBL" id="KV417691">
    <property type="protein sequence ID" value="KZP09858.1"/>
    <property type="molecule type" value="Genomic_DNA"/>
</dbReference>
<evidence type="ECO:0000313" key="1">
    <source>
        <dbReference type="EMBL" id="KZP09858.1"/>
    </source>
</evidence>
<gene>
    <name evidence="1" type="ORF">FIBSPDRAFT_229608</name>
</gene>
<evidence type="ECO:0000313" key="2">
    <source>
        <dbReference type="Proteomes" id="UP000076532"/>
    </source>
</evidence>
<accession>A0A165YS44</accession>
<name>A0A165YS44_9AGAM</name>
<organism evidence="1 2">
    <name type="scientific">Athelia psychrophila</name>
    <dbReference type="NCBI Taxonomy" id="1759441"/>
    <lineage>
        <taxon>Eukaryota</taxon>
        <taxon>Fungi</taxon>
        <taxon>Dikarya</taxon>
        <taxon>Basidiomycota</taxon>
        <taxon>Agaricomycotina</taxon>
        <taxon>Agaricomycetes</taxon>
        <taxon>Agaricomycetidae</taxon>
        <taxon>Atheliales</taxon>
        <taxon>Atheliaceae</taxon>
        <taxon>Athelia</taxon>
    </lineage>
</organism>
<reference evidence="1 2" key="1">
    <citation type="journal article" date="2016" name="Mol. Biol. Evol.">
        <title>Comparative Genomics of Early-Diverging Mushroom-Forming Fungi Provides Insights into the Origins of Lignocellulose Decay Capabilities.</title>
        <authorList>
            <person name="Nagy L.G."/>
            <person name="Riley R."/>
            <person name="Tritt A."/>
            <person name="Adam C."/>
            <person name="Daum C."/>
            <person name="Floudas D."/>
            <person name="Sun H."/>
            <person name="Yadav J.S."/>
            <person name="Pangilinan J."/>
            <person name="Larsson K.H."/>
            <person name="Matsuura K."/>
            <person name="Barry K."/>
            <person name="Labutti K."/>
            <person name="Kuo R."/>
            <person name="Ohm R.A."/>
            <person name="Bhattacharya S.S."/>
            <person name="Shirouzu T."/>
            <person name="Yoshinaga Y."/>
            <person name="Martin F.M."/>
            <person name="Grigoriev I.V."/>
            <person name="Hibbett D.S."/>
        </authorList>
    </citation>
    <scope>NUCLEOTIDE SEQUENCE [LARGE SCALE GENOMIC DNA]</scope>
    <source>
        <strain evidence="1 2">CBS 109695</strain>
    </source>
</reference>
<dbReference type="Proteomes" id="UP000076532">
    <property type="component" value="Unassembled WGS sequence"/>
</dbReference>
<sequence length="89" mass="9969">MSLSLHTPAMRRLHTLNIAVCNAKHSKLISGDTFSKEVVRGIMRRLHLYRLSIDGKCWEGSWGDMHSSGVVFFISELDGGFLDSPHASR</sequence>
<keyword evidence="2" id="KW-1185">Reference proteome</keyword>
<dbReference type="AlphaFoldDB" id="A0A165YS44"/>